<evidence type="ECO:0000256" key="2">
    <source>
        <dbReference type="ARBA" id="ARBA00022692"/>
    </source>
</evidence>
<dbReference type="Pfam" id="PF03151">
    <property type="entry name" value="TPT"/>
    <property type="match status" value="1"/>
</dbReference>
<feature type="region of interest" description="Disordered" evidence="5">
    <location>
        <begin position="1"/>
        <end position="44"/>
    </location>
</feature>
<organism evidence="8 9">
    <name type="scientific">Fistulifera solaris</name>
    <name type="common">Oleaginous diatom</name>
    <dbReference type="NCBI Taxonomy" id="1519565"/>
    <lineage>
        <taxon>Eukaryota</taxon>
        <taxon>Sar</taxon>
        <taxon>Stramenopiles</taxon>
        <taxon>Ochrophyta</taxon>
        <taxon>Bacillariophyta</taxon>
        <taxon>Bacillariophyceae</taxon>
        <taxon>Bacillariophycidae</taxon>
        <taxon>Naviculales</taxon>
        <taxon>Naviculaceae</taxon>
        <taxon>Fistulifera</taxon>
    </lineage>
</organism>
<keyword evidence="2 6" id="KW-0812">Transmembrane</keyword>
<gene>
    <name evidence="8" type="ORF">FisN_15Lh201</name>
</gene>
<dbReference type="OrthoDB" id="6418713at2759"/>
<feature type="transmembrane region" description="Helical" evidence="6">
    <location>
        <begin position="82"/>
        <end position="103"/>
    </location>
</feature>
<keyword evidence="9" id="KW-1185">Reference proteome</keyword>
<accession>A0A1Z5JDT6</accession>
<feature type="transmembrane region" description="Helical" evidence="6">
    <location>
        <begin position="181"/>
        <end position="198"/>
    </location>
</feature>
<dbReference type="GO" id="GO:0016020">
    <property type="term" value="C:membrane"/>
    <property type="evidence" value="ECO:0007669"/>
    <property type="project" value="UniProtKB-SubCell"/>
</dbReference>
<protein>
    <recommendedName>
        <fullName evidence="7">Sugar phosphate transporter domain-containing protein</fullName>
    </recommendedName>
</protein>
<evidence type="ECO:0000259" key="7">
    <source>
        <dbReference type="Pfam" id="PF03151"/>
    </source>
</evidence>
<proteinExistence type="predicted"/>
<dbReference type="AlphaFoldDB" id="A0A1Z5JDT6"/>
<comment type="subcellular location">
    <subcellularLocation>
        <location evidence="1">Membrane</location>
        <topology evidence="1">Multi-pass membrane protein</topology>
    </subcellularLocation>
</comment>
<dbReference type="Proteomes" id="UP000198406">
    <property type="component" value="Unassembled WGS sequence"/>
</dbReference>
<reference evidence="8 9" key="1">
    <citation type="journal article" date="2015" name="Plant Cell">
        <title>Oil accumulation by the oleaginous diatom Fistulifera solaris as revealed by the genome and transcriptome.</title>
        <authorList>
            <person name="Tanaka T."/>
            <person name="Maeda Y."/>
            <person name="Veluchamy A."/>
            <person name="Tanaka M."/>
            <person name="Abida H."/>
            <person name="Marechal E."/>
            <person name="Bowler C."/>
            <person name="Muto M."/>
            <person name="Sunaga Y."/>
            <person name="Tanaka M."/>
            <person name="Yoshino T."/>
            <person name="Taniguchi T."/>
            <person name="Fukuda Y."/>
            <person name="Nemoto M."/>
            <person name="Matsumoto M."/>
            <person name="Wong P.S."/>
            <person name="Aburatani S."/>
            <person name="Fujibuchi W."/>
        </authorList>
    </citation>
    <scope>NUCLEOTIDE SEQUENCE [LARGE SCALE GENOMIC DNA]</scope>
    <source>
        <strain evidence="8 9">JPCC DA0580</strain>
    </source>
</reference>
<evidence type="ECO:0000256" key="3">
    <source>
        <dbReference type="ARBA" id="ARBA00022989"/>
    </source>
</evidence>
<feature type="transmembrane region" description="Helical" evidence="6">
    <location>
        <begin position="257"/>
        <end position="275"/>
    </location>
</feature>
<evidence type="ECO:0000256" key="1">
    <source>
        <dbReference type="ARBA" id="ARBA00004141"/>
    </source>
</evidence>
<feature type="transmembrane region" description="Helical" evidence="6">
    <location>
        <begin position="345"/>
        <end position="363"/>
    </location>
</feature>
<comment type="caution">
    <text evidence="8">The sequence shown here is derived from an EMBL/GenBank/DDBJ whole genome shotgun (WGS) entry which is preliminary data.</text>
</comment>
<dbReference type="InterPro" id="IPR050186">
    <property type="entry name" value="TPT_transporter"/>
</dbReference>
<keyword evidence="4 6" id="KW-0472">Membrane</keyword>
<sequence length="385" mass="42490">MGMFRSRSDSPQAGTTEPDGSAWPLLVGTPAREHSSPTIDTISSSSSDRRERVLLLLIIAVWYFVGVGAIVTTKILLTDWHVPPLLLTVQQLTCASTILRLVLTMNDCLVPSPFAEKSLSTIWQEYADFWLAGMFNSLDFLSSNTGFSHAAASYVETIKSTDPLFTTAVALAWKIDHVTSLEAVALTFLMGGIVLSTWGNPTLETLPTQSQLVCGSLIVTIANLCFAFRCMFQKRYRASSVALQIDDANLLCRFQQMGAAVLSVPALIGYAPFIWRLLWTTSHIDCLYYIRLSLINSICYVSYNWASTYCLSKLSVLQYSSLGCLRRLFAIAATCIFFGVPMTWIGALGLLTSVLGFLAFTYLRNERRYCAPAEPSPLKQLSSIV</sequence>
<evidence type="ECO:0000256" key="6">
    <source>
        <dbReference type="SAM" id="Phobius"/>
    </source>
</evidence>
<dbReference type="PANTHER" id="PTHR11132">
    <property type="entry name" value="SOLUTE CARRIER FAMILY 35"/>
    <property type="match status" value="1"/>
</dbReference>
<evidence type="ECO:0000256" key="4">
    <source>
        <dbReference type="ARBA" id="ARBA00023136"/>
    </source>
</evidence>
<feature type="domain" description="Sugar phosphate transporter" evidence="7">
    <location>
        <begin position="55"/>
        <end position="358"/>
    </location>
</feature>
<keyword evidence="3 6" id="KW-1133">Transmembrane helix</keyword>
<name>A0A1Z5JDT6_FISSO</name>
<evidence type="ECO:0000313" key="8">
    <source>
        <dbReference type="EMBL" id="GAX12106.1"/>
    </source>
</evidence>
<dbReference type="InterPro" id="IPR004853">
    <property type="entry name" value="Sugar_P_trans_dom"/>
</dbReference>
<feature type="transmembrane region" description="Helical" evidence="6">
    <location>
        <begin position="210"/>
        <end position="232"/>
    </location>
</feature>
<evidence type="ECO:0000256" key="5">
    <source>
        <dbReference type="SAM" id="MobiDB-lite"/>
    </source>
</evidence>
<dbReference type="EMBL" id="BDSP01000049">
    <property type="protein sequence ID" value="GAX12106.1"/>
    <property type="molecule type" value="Genomic_DNA"/>
</dbReference>
<evidence type="ECO:0000313" key="9">
    <source>
        <dbReference type="Proteomes" id="UP000198406"/>
    </source>
</evidence>
<dbReference type="InParanoid" id="A0A1Z5JDT6"/>
<feature type="transmembrane region" description="Helical" evidence="6">
    <location>
        <begin position="53"/>
        <end position="76"/>
    </location>
</feature>